<sequence>MSNHTQPLYGIEARSDWLHHIINTLHAVARSRLLEAERRRFHESPSTPADQRAFQAHEYGEGAQVGNCIREAIGSLRDILAIGGDYVHRTHGFANIPLPEGGEGRRYVPVLTVGDQREILGMVTEVPRPEETARLGLPVFRGRENLEVVANDELAHLVNVRRQRRRNSRTPAEPRRRSPVPTPSETQAANTDNVKDEDITKDEDVDLIWAHIRHLVQHRDDEHLTAQEREHRAIARSAEMTLMQLNERVEATGEETFRDTEKVNEIAKELFESYPFEFRVELGKFFDEVGREVRGKGKGKREVKEEEHALSEVEAGPSTGRGTIKREPDSPGPQPASVEDAREETPDPASVPLPDSDSAYGSASSTVSERQARR</sequence>
<keyword evidence="3" id="KW-1185">Reference proteome</keyword>
<reference evidence="2 3" key="1">
    <citation type="journal article" date="2023" name="G3 (Bethesda)">
        <title>A chromosome-level genome assembly of Zasmidium syzygii isolated from banana leaves.</title>
        <authorList>
            <person name="van Westerhoven A.C."/>
            <person name="Mehrabi R."/>
            <person name="Talebi R."/>
            <person name="Steentjes M.B.F."/>
            <person name="Corcolon B."/>
            <person name="Chong P.A."/>
            <person name="Kema G.H.J."/>
            <person name="Seidl M.F."/>
        </authorList>
    </citation>
    <scope>NUCLEOTIDE SEQUENCE [LARGE SCALE GENOMIC DNA]</scope>
    <source>
        <strain evidence="2 3">P124</strain>
    </source>
</reference>
<feature type="region of interest" description="Disordered" evidence="1">
    <location>
        <begin position="293"/>
        <end position="374"/>
    </location>
</feature>
<name>A0ABR0EK04_ZASCE</name>
<evidence type="ECO:0000313" key="2">
    <source>
        <dbReference type="EMBL" id="KAK4501558.1"/>
    </source>
</evidence>
<evidence type="ECO:0000256" key="1">
    <source>
        <dbReference type="SAM" id="MobiDB-lite"/>
    </source>
</evidence>
<accession>A0ABR0EK04</accession>
<comment type="caution">
    <text evidence="2">The sequence shown here is derived from an EMBL/GenBank/DDBJ whole genome shotgun (WGS) entry which is preliminary data.</text>
</comment>
<feature type="compositionally biased region" description="Polar residues" evidence="1">
    <location>
        <begin position="359"/>
        <end position="374"/>
    </location>
</feature>
<dbReference type="Proteomes" id="UP001305779">
    <property type="component" value="Unassembled WGS sequence"/>
</dbReference>
<proteinExistence type="predicted"/>
<feature type="compositionally biased region" description="Polar residues" evidence="1">
    <location>
        <begin position="183"/>
        <end position="192"/>
    </location>
</feature>
<organism evidence="2 3">
    <name type="scientific">Zasmidium cellare</name>
    <name type="common">Wine cellar mold</name>
    <name type="synonym">Racodium cellare</name>
    <dbReference type="NCBI Taxonomy" id="395010"/>
    <lineage>
        <taxon>Eukaryota</taxon>
        <taxon>Fungi</taxon>
        <taxon>Dikarya</taxon>
        <taxon>Ascomycota</taxon>
        <taxon>Pezizomycotina</taxon>
        <taxon>Dothideomycetes</taxon>
        <taxon>Dothideomycetidae</taxon>
        <taxon>Mycosphaerellales</taxon>
        <taxon>Mycosphaerellaceae</taxon>
        <taxon>Zasmidium</taxon>
    </lineage>
</organism>
<evidence type="ECO:0000313" key="3">
    <source>
        <dbReference type="Proteomes" id="UP001305779"/>
    </source>
</evidence>
<dbReference type="EMBL" id="JAXOVC010000005">
    <property type="protein sequence ID" value="KAK4501558.1"/>
    <property type="molecule type" value="Genomic_DNA"/>
</dbReference>
<gene>
    <name evidence="2" type="ORF">PRZ48_007367</name>
</gene>
<feature type="region of interest" description="Disordered" evidence="1">
    <location>
        <begin position="160"/>
        <end position="197"/>
    </location>
</feature>
<protein>
    <submittedName>
        <fullName evidence="2">Uncharacterized protein</fullName>
    </submittedName>
</protein>
<feature type="compositionally biased region" description="Basic and acidic residues" evidence="1">
    <location>
        <begin position="293"/>
        <end position="311"/>
    </location>
</feature>